<feature type="signal peptide" evidence="5">
    <location>
        <begin position="1"/>
        <end position="24"/>
    </location>
</feature>
<keyword evidence="2 5" id="KW-0732">Signal</keyword>
<dbReference type="InterPro" id="IPR052037">
    <property type="entry name" value="LPS_export_LptA"/>
</dbReference>
<organism evidence="7 8">
    <name type="scientific">Alcanivorax xiamenensis</name>
    <dbReference type="NCBI Taxonomy" id="1177156"/>
    <lineage>
        <taxon>Bacteria</taxon>
        <taxon>Pseudomonadati</taxon>
        <taxon>Pseudomonadota</taxon>
        <taxon>Gammaproteobacteria</taxon>
        <taxon>Oceanospirillales</taxon>
        <taxon>Alcanivoracaceae</taxon>
        <taxon>Alcanivorax</taxon>
    </lineage>
</organism>
<feature type="compositionally biased region" description="Low complexity" evidence="4">
    <location>
        <begin position="174"/>
        <end position="206"/>
    </location>
</feature>
<dbReference type="Pfam" id="PF03968">
    <property type="entry name" value="LptD_N"/>
    <property type="match status" value="1"/>
</dbReference>
<evidence type="ECO:0000313" key="7">
    <source>
        <dbReference type="EMBL" id="KAF0808046.1"/>
    </source>
</evidence>
<evidence type="ECO:0000256" key="1">
    <source>
        <dbReference type="ARBA" id="ARBA00022448"/>
    </source>
</evidence>
<dbReference type="PANTHER" id="PTHR36504:SF1">
    <property type="entry name" value="LIPOPOLYSACCHARIDE EXPORT SYSTEM PROTEIN LPTA"/>
    <property type="match status" value="1"/>
</dbReference>
<gene>
    <name evidence="7" type="ORF">A6D6_00436</name>
</gene>
<reference evidence="7 8" key="1">
    <citation type="submission" date="2012-09" db="EMBL/GenBank/DDBJ databases">
        <title>Genome Sequence of alkane-degrading Bacterium Alcanivorax sp. 6-D-6.</title>
        <authorList>
            <person name="Lai Q."/>
            <person name="Shao Z."/>
        </authorList>
    </citation>
    <scope>NUCLEOTIDE SEQUENCE [LARGE SCALE GENOMIC DNA]</scope>
    <source>
        <strain evidence="7 8">6-D-6</strain>
    </source>
</reference>
<dbReference type="NCBIfam" id="TIGR03002">
    <property type="entry name" value="outer_YhbN_LptA"/>
    <property type="match status" value="1"/>
</dbReference>
<feature type="chain" id="PRO_5047323173" description="Organic solvent tolerance-like N-terminal domain-containing protein" evidence="5">
    <location>
        <begin position="25"/>
        <end position="206"/>
    </location>
</feature>
<dbReference type="EMBL" id="AQPF01000002">
    <property type="protein sequence ID" value="KAF0808046.1"/>
    <property type="molecule type" value="Genomic_DNA"/>
</dbReference>
<evidence type="ECO:0000313" key="8">
    <source>
        <dbReference type="Proteomes" id="UP000771797"/>
    </source>
</evidence>
<protein>
    <recommendedName>
        <fullName evidence="6">Organic solvent tolerance-like N-terminal domain-containing protein</fullName>
    </recommendedName>
</protein>
<dbReference type="PANTHER" id="PTHR36504">
    <property type="entry name" value="LIPOPOLYSACCHARIDE EXPORT SYSTEM PROTEIN LPTA"/>
    <property type="match status" value="1"/>
</dbReference>
<keyword evidence="8" id="KW-1185">Reference proteome</keyword>
<keyword evidence="1" id="KW-0813">Transport</keyword>
<dbReference type="InterPro" id="IPR014340">
    <property type="entry name" value="LptA"/>
</dbReference>
<dbReference type="Proteomes" id="UP000771797">
    <property type="component" value="Unassembled WGS sequence"/>
</dbReference>
<sequence>MHGPLRRLRVVMAAALLVPALAVAQSGAEGPVEVSANQAVFERDAGTGVYRGDAELIQGNRKLNADVLRLFTENEQLVRVEATGSPVRMREGKDLNAHADKLVYDLKRRRLILTGNAYVQHQGNTFEGARVEYDLNSRRMDASSEGDKRVRLVIPATNASQAQNGDDETSQSKQTGQDQGDDNTQSPTSETPASTPASPPSNTESP</sequence>
<name>A0ABQ6YCX0_9GAMM</name>
<keyword evidence="3" id="KW-0574">Periplasm</keyword>
<evidence type="ECO:0000256" key="5">
    <source>
        <dbReference type="SAM" id="SignalP"/>
    </source>
</evidence>
<feature type="domain" description="Organic solvent tolerance-like N-terminal" evidence="6">
    <location>
        <begin position="33"/>
        <end position="137"/>
    </location>
</feature>
<evidence type="ECO:0000259" key="6">
    <source>
        <dbReference type="Pfam" id="PF03968"/>
    </source>
</evidence>
<evidence type="ECO:0000256" key="4">
    <source>
        <dbReference type="SAM" id="MobiDB-lite"/>
    </source>
</evidence>
<dbReference type="Gene3D" id="2.60.450.10">
    <property type="entry name" value="Lipopolysaccharide (LPS) transport protein A like domain"/>
    <property type="match status" value="1"/>
</dbReference>
<proteinExistence type="predicted"/>
<accession>A0ABQ6YCX0</accession>
<evidence type="ECO:0000256" key="3">
    <source>
        <dbReference type="ARBA" id="ARBA00022764"/>
    </source>
</evidence>
<dbReference type="InterPro" id="IPR005653">
    <property type="entry name" value="OstA-like_N"/>
</dbReference>
<feature type="region of interest" description="Disordered" evidence="4">
    <location>
        <begin position="140"/>
        <end position="206"/>
    </location>
</feature>
<evidence type="ECO:0000256" key="2">
    <source>
        <dbReference type="ARBA" id="ARBA00022729"/>
    </source>
</evidence>
<feature type="compositionally biased region" description="Basic and acidic residues" evidence="4">
    <location>
        <begin position="140"/>
        <end position="150"/>
    </location>
</feature>
<comment type="caution">
    <text evidence="7">The sequence shown here is derived from an EMBL/GenBank/DDBJ whole genome shotgun (WGS) entry which is preliminary data.</text>
</comment>